<dbReference type="Pfam" id="PF01244">
    <property type="entry name" value="Peptidase_M19"/>
    <property type="match status" value="1"/>
</dbReference>
<dbReference type="PROSITE" id="PS51365">
    <property type="entry name" value="RENAL_DIPEPTIDASE_2"/>
    <property type="match status" value="1"/>
</dbReference>
<dbReference type="EMBL" id="FTOT01000001">
    <property type="protein sequence ID" value="SIS54078.1"/>
    <property type="molecule type" value="Genomic_DNA"/>
</dbReference>
<dbReference type="GO" id="GO:0070573">
    <property type="term" value="F:metallodipeptidase activity"/>
    <property type="evidence" value="ECO:0007669"/>
    <property type="project" value="InterPro"/>
</dbReference>
<dbReference type="Gene3D" id="3.20.20.140">
    <property type="entry name" value="Metal-dependent hydrolases"/>
    <property type="match status" value="1"/>
</dbReference>
<dbReference type="CDD" id="cd01301">
    <property type="entry name" value="rDP_like"/>
    <property type="match status" value="1"/>
</dbReference>
<dbReference type="InterPro" id="IPR008257">
    <property type="entry name" value="Pept_M19"/>
</dbReference>
<evidence type="ECO:0000313" key="2">
    <source>
        <dbReference type="Proteomes" id="UP000186141"/>
    </source>
</evidence>
<dbReference type="RefSeq" id="WP_076527670.1">
    <property type="nucleotide sequence ID" value="NZ_BMEH01000001.1"/>
</dbReference>
<dbReference type="STRING" id="1086013.SAMN05421774_101107"/>
<keyword evidence="2" id="KW-1185">Reference proteome</keyword>
<sequence length="339" mass="36297">MTQAFPIFDGHNDLLLHLHASGDRGGDSFVSGREGHLDLEKCRAGGFAGGFFAIYVPPEDHSGSARTAPVSTDRARKVTLEMAGILLRLTRAHPDAIRLCTTADQIETARKDGAIAALMHIEGAEGIGPELGELEVLHAAGLRSLGPVWSRPNIFGHGVPFAWPASPDIGPGLTEAGLRLVAECERLGILIDLSHLNEAGFWDVARLSSRPLVATHSCVHALSAQSRNLTDRQLSAIAESDGLVGLNFGCQFLREDGQRRDDTDLSVMVRHLAYLVERLGETGVALGSDFDGALMPRAIGTAAGLPALVEAMQQAGFGAPLIQRICWQNWIDLLRRSIG</sequence>
<dbReference type="GO" id="GO:0006508">
    <property type="term" value="P:proteolysis"/>
    <property type="evidence" value="ECO:0007669"/>
    <property type="project" value="InterPro"/>
</dbReference>
<name>A0A1N7JXL9_9RHOB</name>
<gene>
    <name evidence="1" type="ORF">SAMN05421774_101107</name>
</gene>
<protein>
    <submittedName>
        <fullName evidence="1">Dipeptidase AC. Metallo peptidase. MEROPS family M19</fullName>
    </submittedName>
</protein>
<dbReference type="OrthoDB" id="9804920at2"/>
<dbReference type="PANTHER" id="PTHR10443">
    <property type="entry name" value="MICROSOMAL DIPEPTIDASE"/>
    <property type="match status" value="1"/>
</dbReference>
<dbReference type="InterPro" id="IPR032466">
    <property type="entry name" value="Metal_Hydrolase"/>
</dbReference>
<dbReference type="AlphaFoldDB" id="A0A1N7JXL9"/>
<reference evidence="1 2" key="1">
    <citation type="submission" date="2017-01" db="EMBL/GenBank/DDBJ databases">
        <authorList>
            <person name="Mah S.A."/>
            <person name="Swanson W.J."/>
            <person name="Moy G.W."/>
            <person name="Vacquier V.D."/>
        </authorList>
    </citation>
    <scope>NUCLEOTIDE SEQUENCE [LARGE SCALE GENOMIC DNA]</scope>
    <source>
        <strain evidence="1 2">DSM 26375</strain>
    </source>
</reference>
<accession>A0A1N7JXL9</accession>
<dbReference type="PANTHER" id="PTHR10443:SF12">
    <property type="entry name" value="DIPEPTIDASE"/>
    <property type="match status" value="1"/>
</dbReference>
<evidence type="ECO:0000313" key="1">
    <source>
        <dbReference type="EMBL" id="SIS54078.1"/>
    </source>
</evidence>
<proteinExistence type="predicted"/>
<dbReference type="SUPFAM" id="SSF51556">
    <property type="entry name" value="Metallo-dependent hydrolases"/>
    <property type="match status" value="1"/>
</dbReference>
<organism evidence="1 2">
    <name type="scientific">Gemmobacter megaterium</name>
    <dbReference type="NCBI Taxonomy" id="1086013"/>
    <lineage>
        <taxon>Bacteria</taxon>
        <taxon>Pseudomonadati</taxon>
        <taxon>Pseudomonadota</taxon>
        <taxon>Alphaproteobacteria</taxon>
        <taxon>Rhodobacterales</taxon>
        <taxon>Paracoccaceae</taxon>
        <taxon>Gemmobacter</taxon>
    </lineage>
</organism>
<dbReference type="Proteomes" id="UP000186141">
    <property type="component" value="Unassembled WGS sequence"/>
</dbReference>